<evidence type="ECO:0008006" key="6">
    <source>
        <dbReference type="Google" id="ProtNLM"/>
    </source>
</evidence>
<dbReference type="InParanoid" id="F2U9C5"/>
<dbReference type="InterPro" id="IPR045153">
    <property type="entry name" value="Est1/Ebs1-like"/>
</dbReference>
<dbReference type="GO" id="GO:0042162">
    <property type="term" value="F:telomeric DNA binding"/>
    <property type="evidence" value="ECO:0007669"/>
    <property type="project" value="TreeGrafter"/>
</dbReference>
<dbReference type="eggNOG" id="KOG2162">
    <property type="taxonomic scope" value="Eukaryota"/>
</dbReference>
<dbReference type="RefSeq" id="XP_004994358.1">
    <property type="nucleotide sequence ID" value="XM_004994301.1"/>
</dbReference>
<evidence type="ECO:0000259" key="2">
    <source>
        <dbReference type="Pfam" id="PF10373"/>
    </source>
</evidence>
<evidence type="ECO:0000256" key="1">
    <source>
        <dbReference type="SAM" id="MobiDB-lite"/>
    </source>
</evidence>
<protein>
    <recommendedName>
        <fullName evidence="6">DNA/RNA-binding domain-containing protein</fullName>
    </recommendedName>
</protein>
<dbReference type="KEGG" id="sre:PTSG_12246"/>
<evidence type="ECO:0000313" key="4">
    <source>
        <dbReference type="EMBL" id="EGD73328.1"/>
    </source>
</evidence>
<dbReference type="STRING" id="946362.F2U9C5"/>
<dbReference type="OrthoDB" id="69928at2759"/>
<dbReference type="Pfam" id="PF10373">
    <property type="entry name" value="EST1_DNA_bind"/>
    <property type="match status" value="1"/>
</dbReference>
<feature type="region of interest" description="Disordered" evidence="1">
    <location>
        <begin position="264"/>
        <end position="339"/>
    </location>
</feature>
<dbReference type="InterPro" id="IPR018834">
    <property type="entry name" value="DNA/RNA-bd_Est1-type"/>
</dbReference>
<proteinExistence type="predicted"/>
<feature type="compositionally biased region" description="Acidic residues" evidence="1">
    <location>
        <begin position="264"/>
        <end position="301"/>
    </location>
</feature>
<dbReference type="SUPFAM" id="SSF48452">
    <property type="entry name" value="TPR-like"/>
    <property type="match status" value="1"/>
</dbReference>
<dbReference type="InterPro" id="IPR011990">
    <property type="entry name" value="TPR-like_helical_dom_sf"/>
</dbReference>
<dbReference type="AlphaFoldDB" id="F2U9C5"/>
<gene>
    <name evidence="4" type="ORF">PTSG_12246</name>
</gene>
<dbReference type="GO" id="GO:0070034">
    <property type="term" value="F:telomerase RNA binding"/>
    <property type="evidence" value="ECO:0007669"/>
    <property type="project" value="TreeGrafter"/>
</dbReference>
<dbReference type="GO" id="GO:0005697">
    <property type="term" value="C:telomerase holoenzyme complex"/>
    <property type="evidence" value="ECO:0007669"/>
    <property type="project" value="TreeGrafter"/>
</dbReference>
<dbReference type="Proteomes" id="UP000007799">
    <property type="component" value="Unassembled WGS sequence"/>
</dbReference>
<dbReference type="EMBL" id="GL832965">
    <property type="protein sequence ID" value="EGD73328.1"/>
    <property type="molecule type" value="Genomic_DNA"/>
</dbReference>
<dbReference type="InterPro" id="IPR019458">
    <property type="entry name" value="Est1-like_N"/>
</dbReference>
<evidence type="ECO:0000259" key="3">
    <source>
        <dbReference type="Pfam" id="PF10374"/>
    </source>
</evidence>
<accession>F2U9C5</accession>
<dbReference type="Pfam" id="PF10374">
    <property type="entry name" value="EST1"/>
    <property type="match status" value="1"/>
</dbReference>
<dbReference type="GeneID" id="16074939"/>
<feature type="domain" description="DNA/RNA-binding" evidence="2">
    <location>
        <begin position="195"/>
        <end position="558"/>
    </location>
</feature>
<name>F2U9C5_SALR5</name>
<dbReference type="Gene3D" id="1.25.40.10">
    <property type="entry name" value="Tetratricopeptide repeat domain"/>
    <property type="match status" value="1"/>
</dbReference>
<feature type="domain" description="Telomerase activating protein Est1-like N-terminal" evidence="3">
    <location>
        <begin position="61"/>
        <end position="168"/>
    </location>
</feature>
<dbReference type="GO" id="GO:0000184">
    <property type="term" value="P:nuclear-transcribed mRNA catabolic process, nonsense-mediated decay"/>
    <property type="evidence" value="ECO:0007669"/>
    <property type="project" value="TreeGrafter"/>
</dbReference>
<dbReference type="PANTHER" id="PTHR15696:SF0">
    <property type="entry name" value="TELOMERASE-BINDING PROTEIN EST1A"/>
    <property type="match status" value="1"/>
</dbReference>
<sequence length="707" mass="77999">MSSVIEDAVNAAEALKGEATPRKLADADYRTEIFPRIRAFRFQCQQAILSAPQLAVEKALPELLWRVGFYKLVEFYRQRRSRNPKETDDLTPDFQLILAEGAGFYINFVHQLQQCFHLVPTTPPALPFGFTQQNMPHFPRPVNASSHAALLIVHSSLIHAGDLARYAGQAAARARKKQSTGGAGVDEKAVQFGVARRHYTSALHMLPGNGSAYNQLAVLVTYDRDFFTAGYYYIRNLCARESFSSPVENLTKLFRIIADTAQDIVDDEDDDNDDDDDVNMSESDDDDEDEDDDDDDGDDDGGGNGGGNGDLPGRPRRLLPGQRGDTRAAKQNTHSRTKDLTAAHMHTVLHQFAYLHTCLFFNKGFDGLLWRAWRPANARVFTRLARIIKQCALRNHPHTAQQQPPVACATADNDPSTNTMLPLQLLSYSLFSVEHTRANAPDRFCTALELLFDLVNVFVSLEAEMSTACTLGPIKIASNWLQANARAVVPLLRCSSDDPAAPHSSLHITHTFWKAFASLATRHAQHTPPQPEALMQWRQPSANALPEDVAMLGFSPLTTHPFFADLELPRVEMRTGPETAAAVHNRAVVAAAVALSNMAGAPTPDDTPSPSPPPLWCEVTGNVLTFQATVDASQRLLSAQPHVSVDTAGPAAYRHDDGGDQYHAHQQQYHDAMDNDEDDISNSELYGVMESIMAALDDDDNDHMQDQ</sequence>
<reference evidence="4" key="1">
    <citation type="submission" date="2009-08" db="EMBL/GenBank/DDBJ databases">
        <title>Annotation of Salpingoeca rosetta.</title>
        <authorList>
            <consortium name="The Broad Institute Genome Sequencing Platform"/>
            <person name="Russ C."/>
            <person name="Cuomo C."/>
            <person name="Burger G."/>
            <person name="Gray M.W."/>
            <person name="Holland P.W.H."/>
            <person name="King N."/>
            <person name="Lang F.B.F."/>
            <person name="Roger A.J."/>
            <person name="Ruiz-Trillo I."/>
            <person name="Young S.K."/>
            <person name="Zeng Q."/>
            <person name="Gargeya S."/>
            <person name="Alvarado L."/>
            <person name="Berlin A."/>
            <person name="Chapman S.B."/>
            <person name="Chen Z."/>
            <person name="Freedman E."/>
            <person name="Gellesch M."/>
            <person name="Goldberg J."/>
            <person name="Griggs A."/>
            <person name="Gujja S."/>
            <person name="Heilman E."/>
            <person name="Heiman D."/>
            <person name="Howarth C."/>
            <person name="Mehta T."/>
            <person name="Neiman D."/>
            <person name="Pearson M."/>
            <person name="Roberts A."/>
            <person name="Saif S."/>
            <person name="Shea T."/>
            <person name="Shenoy N."/>
            <person name="Sisk P."/>
            <person name="Stolte C."/>
            <person name="Sykes S."/>
            <person name="White J."/>
            <person name="Yandava C."/>
            <person name="Haas B."/>
            <person name="Nusbaum C."/>
            <person name="Birren B."/>
        </authorList>
    </citation>
    <scope>NUCLEOTIDE SEQUENCE [LARGE SCALE GENOMIC DNA]</scope>
    <source>
        <strain evidence="4">ATCC 50818</strain>
    </source>
</reference>
<dbReference type="PANTHER" id="PTHR15696">
    <property type="entry name" value="SMG-7 SUPPRESSOR WITH MORPHOLOGICAL EFFECT ON GENITALIA PROTEIN 7"/>
    <property type="match status" value="1"/>
</dbReference>
<keyword evidence="5" id="KW-1185">Reference proteome</keyword>
<evidence type="ECO:0000313" key="5">
    <source>
        <dbReference type="Proteomes" id="UP000007799"/>
    </source>
</evidence>
<organism evidence="5">
    <name type="scientific">Salpingoeca rosetta (strain ATCC 50818 / BSB-021)</name>
    <dbReference type="NCBI Taxonomy" id="946362"/>
    <lineage>
        <taxon>Eukaryota</taxon>
        <taxon>Choanoflagellata</taxon>
        <taxon>Craspedida</taxon>
        <taxon>Salpingoecidae</taxon>
        <taxon>Salpingoeca</taxon>
    </lineage>
</organism>